<evidence type="ECO:0000313" key="8">
    <source>
        <dbReference type="Proteomes" id="UP000261704"/>
    </source>
</evidence>
<reference evidence="7 8" key="1">
    <citation type="submission" date="2018-09" db="EMBL/GenBank/DDBJ databases">
        <title>Profundibacter amoris BAR1 gen. nov., sp. nov., a new member of the Roseobacter clade isolated at Lokis Castle Vent Field on the Arctic Mid-Oceanic Ridge.</title>
        <authorList>
            <person name="Le Moine Bauer S."/>
            <person name="Sjoeberg A.G."/>
            <person name="L'Haridon S."/>
            <person name="Stokke R."/>
            <person name="Roalkvam I."/>
            <person name="Steen I.H."/>
            <person name="Dahle H."/>
        </authorList>
    </citation>
    <scope>NUCLEOTIDE SEQUENCE [LARGE SCALE GENOMIC DNA]</scope>
    <source>
        <strain evidence="7 8">BAR1</strain>
    </source>
</reference>
<dbReference type="PANTHER" id="PTHR13789">
    <property type="entry name" value="MONOOXYGENASE"/>
    <property type="match status" value="1"/>
</dbReference>
<dbReference type="Proteomes" id="UP000261704">
    <property type="component" value="Chromosome"/>
</dbReference>
<evidence type="ECO:0000256" key="4">
    <source>
        <dbReference type="ARBA" id="ARBA00023002"/>
    </source>
</evidence>
<name>A0A347UH40_9RHOB</name>
<dbReference type="EMBL" id="CP032125">
    <property type="protein sequence ID" value="AXX98168.1"/>
    <property type="molecule type" value="Genomic_DNA"/>
</dbReference>
<feature type="domain" description="FAD-binding" evidence="6">
    <location>
        <begin position="7"/>
        <end position="342"/>
    </location>
</feature>
<dbReference type="InterPro" id="IPR036188">
    <property type="entry name" value="FAD/NAD-bd_sf"/>
</dbReference>
<evidence type="ECO:0000256" key="3">
    <source>
        <dbReference type="ARBA" id="ARBA00022827"/>
    </source>
</evidence>
<evidence type="ECO:0000313" key="7">
    <source>
        <dbReference type="EMBL" id="AXX98168.1"/>
    </source>
</evidence>
<proteinExistence type="predicted"/>
<accession>A0A347UH40</accession>
<dbReference type="PANTHER" id="PTHR13789:SF318">
    <property type="entry name" value="GERANYLGERANYL DIPHOSPHATE REDUCTASE"/>
    <property type="match status" value="1"/>
</dbReference>
<keyword evidence="2" id="KW-0285">Flavoprotein</keyword>
<keyword evidence="4" id="KW-0560">Oxidoreductase</keyword>
<organism evidence="7 8">
    <name type="scientific">Profundibacter amoris</name>
    <dbReference type="NCBI Taxonomy" id="2171755"/>
    <lineage>
        <taxon>Bacteria</taxon>
        <taxon>Pseudomonadati</taxon>
        <taxon>Pseudomonadota</taxon>
        <taxon>Alphaproteobacteria</taxon>
        <taxon>Rhodobacterales</taxon>
        <taxon>Paracoccaceae</taxon>
        <taxon>Profundibacter</taxon>
    </lineage>
</organism>
<dbReference type="InterPro" id="IPR002938">
    <property type="entry name" value="FAD-bd"/>
</dbReference>
<dbReference type="SUPFAM" id="SSF54373">
    <property type="entry name" value="FAD-linked reductases, C-terminal domain"/>
    <property type="match status" value="1"/>
</dbReference>
<sequence length="391" mass="42355">MALDGQKICVLGAGIGGLAAATALARRGAEVTVMEQSAEIAEVGAGLQIGPNGFAVMRALGAGDALAGCSVRAEGVSLLDGVSEKPVFGLDFQRFADDQEYYFVHRADLVDVLADAARKAGVKIRLLQQVETVTVQDGHAHVVMKQGGGSSPDVLIGADGLHSRVRMALNRDNDPFFTRQVAWRTIVPAQGNEPAMARVYMGAGKHLVVYPLRDGKMLNIVAVQERDEWAAEGWNFRDDPANLRAVFADFRPGVQGLLERVEDVYLWGLFRHPVAENWHKGRVAILGDAAHPTLPFMAQGAVMALEDAWVLADALDKADTVETGLASYQTRRRPRAARVIDAASKNARNYHLSPGPLRFAAHTALRLGSTFAPSLAMKKFDWIYKHDVTRA</sequence>
<evidence type="ECO:0000256" key="1">
    <source>
        <dbReference type="ARBA" id="ARBA00001974"/>
    </source>
</evidence>
<evidence type="ECO:0000259" key="6">
    <source>
        <dbReference type="Pfam" id="PF01494"/>
    </source>
</evidence>
<dbReference type="Pfam" id="PF01494">
    <property type="entry name" value="FAD_binding_3"/>
    <property type="match status" value="1"/>
</dbReference>
<dbReference type="InterPro" id="IPR050493">
    <property type="entry name" value="FAD-dep_Monooxygenase_BioMet"/>
</dbReference>
<dbReference type="AlphaFoldDB" id="A0A347UH40"/>
<keyword evidence="3" id="KW-0274">FAD</keyword>
<keyword evidence="8" id="KW-1185">Reference proteome</keyword>
<evidence type="ECO:0000256" key="2">
    <source>
        <dbReference type="ARBA" id="ARBA00022630"/>
    </source>
</evidence>
<gene>
    <name evidence="7" type="ORF">BAR1_09640</name>
</gene>
<dbReference type="Gene3D" id="3.50.50.60">
    <property type="entry name" value="FAD/NAD(P)-binding domain"/>
    <property type="match status" value="1"/>
</dbReference>
<dbReference type="GO" id="GO:0071949">
    <property type="term" value="F:FAD binding"/>
    <property type="evidence" value="ECO:0007669"/>
    <property type="project" value="InterPro"/>
</dbReference>
<dbReference type="SUPFAM" id="SSF51905">
    <property type="entry name" value="FAD/NAD(P)-binding domain"/>
    <property type="match status" value="1"/>
</dbReference>
<dbReference type="RefSeq" id="WP_118942824.1">
    <property type="nucleotide sequence ID" value="NZ_CP032125.1"/>
</dbReference>
<keyword evidence="5 7" id="KW-0503">Monooxygenase</keyword>
<dbReference type="KEGG" id="pamo:BAR1_09640"/>
<dbReference type="OrthoDB" id="4230779at2"/>
<protein>
    <submittedName>
        <fullName evidence="7">Monooxygenase</fullName>
    </submittedName>
</protein>
<comment type="cofactor">
    <cofactor evidence="1">
        <name>FAD</name>
        <dbReference type="ChEBI" id="CHEBI:57692"/>
    </cofactor>
</comment>
<evidence type="ECO:0000256" key="5">
    <source>
        <dbReference type="ARBA" id="ARBA00023033"/>
    </source>
</evidence>
<dbReference type="GO" id="GO:0004497">
    <property type="term" value="F:monooxygenase activity"/>
    <property type="evidence" value="ECO:0007669"/>
    <property type="project" value="UniProtKB-KW"/>
</dbReference>
<dbReference type="PRINTS" id="PR00420">
    <property type="entry name" value="RNGMNOXGNASE"/>
</dbReference>